<comment type="subcellular location">
    <subcellularLocation>
        <location evidence="1">Cell membrane</location>
        <topology evidence="1">Multi-pass membrane protein</topology>
    </subcellularLocation>
</comment>
<keyword evidence="5 7" id="KW-0472">Membrane</keyword>
<dbReference type="EMBL" id="VIKS01000011">
    <property type="protein sequence ID" value="TQV86014.1"/>
    <property type="molecule type" value="Genomic_DNA"/>
</dbReference>
<evidence type="ECO:0000259" key="8">
    <source>
        <dbReference type="Pfam" id="PF02687"/>
    </source>
</evidence>
<evidence type="ECO:0000256" key="7">
    <source>
        <dbReference type="SAM" id="Phobius"/>
    </source>
</evidence>
<feature type="transmembrane region" description="Helical" evidence="7">
    <location>
        <begin position="679"/>
        <end position="704"/>
    </location>
</feature>
<comment type="caution">
    <text evidence="10">The sequence shown here is derived from an EMBL/GenBank/DDBJ whole genome shotgun (WGS) entry which is preliminary data.</text>
</comment>
<comment type="similarity">
    <text evidence="6">Belongs to the ABC-4 integral membrane protein family.</text>
</comment>
<feature type="domain" description="MacB-like periplasmic core" evidence="9">
    <location>
        <begin position="21"/>
        <end position="232"/>
    </location>
</feature>
<evidence type="ECO:0000313" key="10">
    <source>
        <dbReference type="EMBL" id="TQV86014.1"/>
    </source>
</evidence>
<feature type="transmembrane region" description="Helical" evidence="7">
    <location>
        <begin position="741"/>
        <end position="764"/>
    </location>
</feature>
<evidence type="ECO:0000256" key="2">
    <source>
        <dbReference type="ARBA" id="ARBA00022475"/>
    </source>
</evidence>
<proteinExistence type="inferred from homology"/>
<dbReference type="GO" id="GO:0005886">
    <property type="term" value="C:plasma membrane"/>
    <property type="evidence" value="ECO:0007669"/>
    <property type="project" value="UniProtKB-SubCell"/>
</dbReference>
<feature type="transmembrane region" description="Helical" evidence="7">
    <location>
        <begin position="267"/>
        <end position="292"/>
    </location>
</feature>
<feature type="domain" description="ABC3 transporter permease C-terminal" evidence="8">
    <location>
        <begin position="274"/>
        <end position="391"/>
    </location>
</feature>
<feature type="transmembrane region" description="Helical" evidence="7">
    <location>
        <begin position="320"/>
        <end position="340"/>
    </location>
</feature>
<keyword evidence="4 7" id="KW-1133">Transmembrane helix</keyword>
<sequence>MMVLSDLKYAIRLLSKSPGFTILTTIVMAAGIGLSIYLFSFFNTMVFKEMPFEDGDSLVQLSSSQNGVRNAGPINLHDYQEIRTNLKGLSEFGAYSVSNLNVSGRDGARRYSAVAAEPNIFQLTRTKPILGREFTKAENQAGAERVVVIGYDMWQNQFGGDPKIIDQTLRISGISHRIIGVMPAGYVFPTNTELWTPLREDATQLTRGNSGDVIGLAHIQDGVSMEELNRQLALVMQRIEQKYPKTNNGIGAYISTIPLAGDADTVAVIYSVHIIAILILILASVNVGNLLLSRAVERGKETAIRVALGAPRSRLISQMLWESIIICTVGGIVGLLVLAWGLEATQAITKTFFVDKPPFWWQFGIDAFTIKLFFIFVVGTILITGLLPAWKNSGADFNAVLRDGTRGALSKKSGRLNRFLIISQIFVSLTVLIAATVMMVGNFKATRADYGAKTENILTAAVLLTESKYDTPEKQAQFAKALQSRLENTVGIGDVMIASALPGSYTSTPALALEGREYTEDKGYPRANYIVVTPGSLAKLGVELKKGRYFNTSDEGLGKGSVIVTDSFVARHFPNESPIGKRIRTVELDGDQPNWLTIVGVVEHTIQGASYEESGKAPSVFRPFAQSPRTQMTVAMEMKLDSDKVIRTLRKTLESIDPELPAFRVEAYAESFTRHTGPMLFITSVFLLFGIAAIVLATSGIYGVMSNTINQRTQEIGVKRALGAVEQRITKEFLMSGVKQLLWGGIPGLLAGCGMGFAMSSMLGVGNADLLLVSLSLVLIIGGTVLMATYLPTKRALQMEPSQALRHE</sequence>
<keyword evidence="3 7" id="KW-0812">Transmembrane</keyword>
<protein>
    <submittedName>
        <fullName evidence="10">FtsX-like permease family protein</fullName>
    </submittedName>
</protein>
<dbReference type="InterPro" id="IPR050250">
    <property type="entry name" value="Macrolide_Exporter_MacB"/>
</dbReference>
<dbReference type="GO" id="GO:0022857">
    <property type="term" value="F:transmembrane transporter activity"/>
    <property type="evidence" value="ECO:0007669"/>
    <property type="project" value="TreeGrafter"/>
</dbReference>
<evidence type="ECO:0000256" key="6">
    <source>
        <dbReference type="ARBA" id="ARBA00038076"/>
    </source>
</evidence>
<feature type="transmembrane region" description="Helical" evidence="7">
    <location>
        <begin position="770"/>
        <end position="791"/>
    </location>
</feature>
<dbReference type="PANTHER" id="PTHR30572:SF4">
    <property type="entry name" value="ABC TRANSPORTER PERMEASE YTRF"/>
    <property type="match status" value="1"/>
</dbReference>
<reference evidence="10 11" key="1">
    <citation type="submission" date="2019-07" db="EMBL/GenBank/DDBJ databases">
        <title>Draft genome for Aliikangiella sp. M105.</title>
        <authorList>
            <person name="Wang G."/>
        </authorList>
    </citation>
    <scope>NUCLEOTIDE SEQUENCE [LARGE SCALE GENOMIC DNA]</scope>
    <source>
        <strain evidence="10 11">M105</strain>
    </source>
</reference>
<dbReference type="InterPro" id="IPR003838">
    <property type="entry name" value="ABC3_permease_C"/>
</dbReference>
<dbReference type="NCBIfam" id="TIGR03434">
    <property type="entry name" value="ADOP"/>
    <property type="match status" value="1"/>
</dbReference>
<dbReference type="PANTHER" id="PTHR30572">
    <property type="entry name" value="MEMBRANE COMPONENT OF TRANSPORTER-RELATED"/>
    <property type="match status" value="1"/>
</dbReference>
<dbReference type="Proteomes" id="UP000315439">
    <property type="component" value="Unassembled WGS sequence"/>
</dbReference>
<evidence type="ECO:0000256" key="5">
    <source>
        <dbReference type="ARBA" id="ARBA00023136"/>
    </source>
</evidence>
<feature type="transmembrane region" description="Helical" evidence="7">
    <location>
        <begin position="20"/>
        <end position="42"/>
    </location>
</feature>
<keyword evidence="11" id="KW-1185">Reference proteome</keyword>
<organism evidence="10 11">
    <name type="scientific">Aliikangiella coralliicola</name>
    <dbReference type="NCBI Taxonomy" id="2592383"/>
    <lineage>
        <taxon>Bacteria</taxon>
        <taxon>Pseudomonadati</taxon>
        <taxon>Pseudomonadota</taxon>
        <taxon>Gammaproteobacteria</taxon>
        <taxon>Oceanospirillales</taxon>
        <taxon>Pleioneaceae</taxon>
        <taxon>Aliikangiella</taxon>
    </lineage>
</organism>
<dbReference type="RefSeq" id="WP_142932933.1">
    <property type="nucleotide sequence ID" value="NZ_ML660167.1"/>
</dbReference>
<evidence type="ECO:0000256" key="4">
    <source>
        <dbReference type="ARBA" id="ARBA00022989"/>
    </source>
</evidence>
<dbReference type="Pfam" id="PF02687">
    <property type="entry name" value="FtsX"/>
    <property type="match status" value="2"/>
</dbReference>
<dbReference type="AlphaFoldDB" id="A0A545U972"/>
<feature type="transmembrane region" description="Helical" evidence="7">
    <location>
        <begin position="360"/>
        <end position="387"/>
    </location>
</feature>
<keyword evidence="2" id="KW-1003">Cell membrane</keyword>
<evidence type="ECO:0000259" key="9">
    <source>
        <dbReference type="Pfam" id="PF12704"/>
    </source>
</evidence>
<name>A0A545U972_9GAMM</name>
<feature type="transmembrane region" description="Helical" evidence="7">
    <location>
        <begin position="419"/>
        <end position="440"/>
    </location>
</feature>
<dbReference type="OrthoDB" id="9770036at2"/>
<evidence type="ECO:0000256" key="3">
    <source>
        <dbReference type="ARBA" id="ARBA00022692"/>
    </source>
</evidence>
<dbReference type="InterPro" id="IPR025857">
    <property type="entry name" value="MacB_PCD"/>
</dbReference>
<evidence type="ECO:0000256" key="1">
    <source>
        <dbReference type="ARBA" id="ARBA00004651"/>
    </source>
</evidence>
<accession>A0A545U972</accession>
<gene>
    <name evidence="10" type="ORF">FLL46_19070</name>
</gene>
<evidence type="ECO:0000313" key="11">
    <source>
        <dbReference type="Proteomes" id="UP000315439"/>
    </source>
</evidence>
<dbReference type="Pfam" id="PF12704">
    <property type="entry name" value="MacB_PCD"/>
    <property type="match status" value="2"/>
</dbReference>
<dbReference type="InterPro" id="IPR017800">
    <property type="entry name" value="ADOP"/>
</dbReference>
<feature type="domain" description="MacB-like periplasmic core" evidence="9">
    <location>
        <begin position="433"/>
        <end position="646"/>
    </location>
</feature>
<feature type="domain" description="ABC3 transporter permease C-terminal" evidence="8">
    <location>
        <begin position="688"/>
        <end position="801"/>
    </location>
</feature>